<sequence>MSTLSAPSSSALLVDPTKQAEYPILLGDKLAGKADGTQFVNITYNYKSKSATPQQRTTITRSSTSRDIYNLTIKDKAGNAEQTTLTYSYRGSVDPSVPVQESETKNLVLVFDPKRKAFILEPVSTSLNFNLRSAPGKSDKQVLEQYPQLSTLPEEDQASGDDRSKQEGSDDERPEAADESNPYDFRHFLPKENTERDKPAASPNTTPDPHNTANNGTTPTLSSTKEAKPKPLPKTKPQTNPLRQVKRPPKAAAASASSATARSPPKSTPRVEQEDVVSESAPSDEEQRDNKRESSKIGASPSSNIIIDGDLIIDMGSPPSRPAFKVNPAHFSSNNTSANEADDDGDDEEEIEDLRLPSPARHNDTSGDQPPAQHEEASDDEMEDDPLAAEMEAAFEEEEATRSQQLHQQQQQQQYTVLSDEDESEVSEEELAVFLSIQVNIAAAQLGVLETMMAFEPGGKYWIFDTIYHECNVFSLQFSSVQFICLAISMYYIIPRDFTGSNLGCPFPPSSWIFPLGCTAGLIRRTALCDIHRKRQTPHDDTDSFRHGSLTLLTSYLSRSPLSPQERKDVSFEAGLPSLPPRAHLLLLTPSTDPSELHSARQRLSFHAGRRLHETPSNPVLLEAQSQWLFTDEELTRTPSQLDGMSMEAEHTSRSKGVNFIVQVGIMLKLPQPTLATASVYLHRFFMRYSMVDLPNRPGMHPYPIAATSLFLASKMEENCRKMKDFVVACCRVAQKKPDLVVDEQSKEFWKWRDTILHTEDLLLEALCFDLQLEQPYRILYEFICFFGVNDNKPLRNAAWAFVNDSSYTVLCLQFTPRIIAASALYAAARLCNVAFEDDAAGRPWWEQIDVDLSKVRQACNRMVRLYEKNSVHRQSHPYPTVPIEGEAVLETTRIPRPRRDSVTGTSSDGEVNGRKRSREAEEDNTGSRPGSSSHPPEQQSLKNGSSFDSSHHNEEPSPKRQRLSQDSDSKEPKPPPDTHHYNSSQASTSSNLSFSSQPVNGHHPASSSNEYYSSQNSHPSYSKHHHQQHNHHRPYPQPPPPPPPPVSHEAPDPIQQRIDEIVQQGLARNSGNDKPRGDKYRPAWDRDRDRDRDRDWQRERRRSSVTSGSGGGGRDEGGGGQKPSTTTTGSAAGSAAPERGRTQGAAEAGDDEEEGEIKEEEEGEIKEEGEIDADEEGGGSEEGEV</sequence>
<dbReference type="GO" id="GO:0006357">
    <property type="term" value="P:regulation of transcription by RNA polymerase II"/>
    <property type="evidence" value="ECO:0007669"/>
    <property type="project" value="InterPro"/>
</dbReference>
<feature type="region of interest" description="Disordered" evidence="6">
    <location>
        <begin position="150"/>
        <end position="422"/>
    </location>
</feature>
<dbReference type="Pfam" id="PF09816">
    <property type="entry name" value="EAF"/>
    <property type="match status" value="1"/>
</dbReference>
<dbReference type="GeneID" id="25320545"/>
<dbReference type="FunFam" id="1.10.472.10:FF:000201">
    <property type="entry name" value="Cyclin pch1"/>
    <property type="match status" value="1"/>
</dbReference>
<feature type="compositionally biased region" description="Low complexity" evidence="6">
    <location>
        <begin position="984"/>
        <end position="997"/>
    </location>
</feature>
<dbReference type="InterPro" id="IPR036915">
    <property type="entry name" value="Cyclin-like_sf"/>
</dbReference>
<dbReference type="STRING" id="1408163.A0A0F4YI39"/>
<feature type="compositionally biased region" description="Low complexity" evidence="6">
    <location>
        <begin position="305"/>
        <end position="314"/>
    </location>
</feature>
<feature type="compositionally biased region" description="Acidic residues" evidence="6">
    <location>
        <begin position="340"/>
        <end position="352"/>
    </location>
</feature>
<feature type="compositionally biased region" description="Low complexity" evidence="6">
    <location>
        <begin position="1007"/>
        <end position="1018"/>
    </location>
</feature>
<feature type="domain" description="Cyclin-like" evidence="7">
    <location>
        <begin position="778"/>
        <end position="865"/>
    </location>
</feature>
<accession>A0A0F4YI39</accession>
<feature type="compositionally biased region" description="Pro residues" evidence="6">
    <location>
        <begin position="1036"/>
        <end position="1047"/>
    </location>
</feature>
<comment type="caution">
    <text evidence="8">The sequence shown here is derived from an EMBL/GenBank/DDBJ whole genome shotgun (WGS) entry which is preliminary data.</text>
</comment>
<feature type="domain" description="Cyclin-like" evidence="7">
    <location>
        <begin position="659"/>
        <end position="765"/>
    </location>
</feature>
<name>A0A0F4YI39_RASE3</name>
<reference evidence="8 9" key="1">
    <citation type="submission" date="2015-04" db="EMBL/GenBank/DDBJ databases">
        <authorList>
            <person name="Heijne W.H."/>
            <person name="Fedorova N.D."/>
            <person name="Nierman W.C."/>
            <person name="Vollebregt A.W."/>
            <person name="Zhao Z."/>
            <person name="Wu L."/>
            <person name="Kumar M."/>
            <person name="Stam H."/>
            <person name="van den Berg M.A."/>
            <person name="Pel H.J."/>
        </authorList>
    </citation>
    <scope>NUCLEOTIDE SEQUENCE [LARGE SCALE GENOMIC DNA]</scope>
    <source>
        <strain evidence="8 9">CBS 393.64</strain>
    </source>
</reference>
<dbReference type="Pfam" id="PF00134">
    <property type="entry name" value="Cyclin_N"/>
    <property type="match status" value="1"/>
</dbReference>
<dbReference type="FunFam" id="1.10.472.10:FF:000072">
    <property type="entry name" value="Cyclin Pch1"/>
    <property type="match status" value="1"/>
</dbReference>
<protein>
    <recommendedName>
        <fullName evidence="3">RNA polymerase II holoenzyme cyclin-like subunit</fullName>
    </recommendedName>
</protein>
<comment type="function">
    <text evidence="4">Component of the SRB8-11 complex. The SRB8-11 complex is a regulatory module of the Mediator complex which is itself involved in regulation of basal and activated RNA polymerase II-dependent transcription. The SRB8-11 complex may be involved in the transcriptional repression of a subset of genes regulated by Mediator. It may inhibit the association of the Mediator complex with RNA polymerase II to form the holoenzyme complex. The SRB8-11 complex phosphorylates the C-terminal domain (CTD) of the largest subunit of RNA polymerase II.</text>
</comment>
<dbReference type="InterPro" id="IPR006671">
    <property type="entry name" value="Cyclin_N"/>
</dbReference>
<evidence type="ECO:0000256" key="4">
    <source>
        <dbReference type="ARBA" id="ARBA00025278"/>
    </source>
</evidence>
<evidence type="ECO:0000256" key="6">
    <source>
        <dbReference type="SAM" id="MobiDB-lite"/>
    </source>
</evidence>
<dbReference type="CDD" id="cd20546">
    <property type="entry name" value="CYCLIN_SpCG1C_ScCTK2-like_rpt2"/>
    <property type="match status" value="1"/>
</dbReference>
<feature type="compositionally biased region" description="Basic and acidic residues" evidence="6">
    <location>
        <begin position="950"/>
        <end position="981"/>
    </location>
</feature>
<dbReference type="InterPro" id="IPR043198">
    <property type="entry name" value="Cyclin/Ssn8"/>
</dbReference>
<evidence type="ECO:0000259" key="7">
    <source>
        <dbReference type="SMART" id="SM00385"/>
    </source>
</evidence>
<dbReference type="SMART" id="SM00385">
    <property type="entry name" value="CYCLIN"/>
    <property type="match status" value="2"/>
</dbReference>
<dbReference type="OrthoDB" id="25002at2759"/>
<feature type="compositionally biased region" description="Acidic residues" evidence="6">
    <location>
        <begin position="1149"/>
        <end position="1186"/>
    </location>
</feature>
<keyword evidence="9" id="KW-1185">Reference proteome</keyword>
<feature type="compositionally biased region" description="Basic and acidic residues" evidence="6">
    <location>
        <begin position="184"/>
        <end position="199"/>
    </location>
</feature>
<evidence type="ECO:0000256" key="2">
    <source>
        <dbReference type="ARBA" id="ARBA00011612"/>
    </source>
</evidence>
<dbReference type="GO" id="GO:0016538">
    <property type="term" value="F:cyclin-dependent protein serine/threonine kinase regulator activity"/>
    <property type="evidence" value="ECO:0007669"/>
    <property type="project" value="InterPro"/>
</dbReference>
<feature type="compositionally biased region" description="Polar residues" evidence="6">
    <location>
        <begin position="330"/>
        <end position="339"/>
    </location>
</feature>
<feature type="compositionally biased region" description="Low complexity" evidence="6">
    <location>
        <begin position="250"/>
        <end position="265"/>
    </location>
</feature>
<evidence type="ECO:0000256" key="5">
    <source>
        <dbReference type="RuleBase" id="RU000383"/>
    </source>
</evidence>
<comment type="similarity">
    <text evidence="1">Belongs to the cyclin family. Cyclin C subfamily.</text>
</comment>
<dbReference type="EMBL" id="LASV01000558">
    <property type="protein sequence ID" value="KKA17775.1"/>
    <property type="molecule type" value="Genomic_DNA"/>
</dbReference>
<feature type="compositionally biased region" description="Polar residues" evidence="6">
    <location>
        <begin position="202"/>
        <end position="223"/>
    </location>
</feature>
<dbReference type="Proteomes" id="UP000053958">
    <property type="component" value="Unassembled WGS sequence"/>
</dbReference>
<feature type="region of interest" description="Disordered" evidence="6">
    <location>
        <begin position="872"/>
        <end position="1186"/>
    </location>
</feature>
<organism evidence="8 9">
    <name type="scientific">Rasamsonia emersonii (strain ATCC 16479 / CBS 393.64 / IMI 116815)</name>
    <dbReference type="NCBI Taxonomy" id="1408163"/>
    <lineage>
        <taxon>Eukaryota</taxon>
        <taxon>Fungi</taxon>
        <taxon>Dikarya</taxon>
        <taxon>Ascomycota</taxon>
        <taxon>Pezizomycotina</taxon>
        <taxon>Eurotiomycetes</taxon>
        <taxon>Eurotiomycetidae</taxon>
        <taxon>Eurotiales</taxon>
        <taxon>Trichocomaceae</taxon>
        <taxon>Rasamsonia</taxon>
    </lineage>
</organism>
<feature type="compositionally biased region" description="Low complexity" evidence="6">
    <location>
        <begin position="404"/>
        <end position="418"/>
    </location>
</feature>
<dbReference type="AlphaFoldDB" id="A0A0F4YI39"/>
<dbReference type="PANTHER" id="PTHR10026">
    <property type="entry name" value="CYCLIN"/>
    <property type="match status" value="1"/>
</dbReference>
<evidence type="ECO:0000256" key="3">
    <source>
        <dbReference type="ARBA" id="ARBA00014912"/>
    </source>
</evidence>
<dbReference type="InterPro" id="IPR013763">
    <property type="entry name" value="Cyclin-like_dom"/>
</dbReference>
<comment type="subunit">
    <text evidence="2">Component of the SRB8-11 complex, a regulatory module of the Mediator complex.</text>
</comment>
<dbReference type="SUPFAM" id="SSF47954">
    <property type="entry name" value="Cyclin-like"/>
    <property type="match status" value="2"/>
</dbReference>
<dbReference type="CDD" id="cd20545">
    <property type="entry name" value="CYCLIN_SpCG1C-like_rpt1"/>
    <property type="match status" value="1"/>
</dbReference>
<feature type="compositionally biased region" description="Acidic residues" evidence="6">
    <location>
        <begin position="377"/>
        <end position="399"/>
    </location>
</feature>
<evidence type="ECO:0000313" key="9">
    <source>
        <dbReference type="Proteomes" id="UP000053958"/>
    </source>
</evidence>
<dbReference type="RefSeq" id="XP_013324387.1">
    <property type="nucleotide sequence ID" value="XM_013468933.1"/>
</dbReference>
<feature type="compositionally biased region" description="Basic and acidic residues" evidence="6">
    <location>
        <begin position="1072"/>
        <end position="1099"/>
    </location>
</feature>
<evidence type="ECO:0000313" key="8">
    <source>
        <dbReference type="EMBL" id="KKA17775.1"/>
    </source>
</evidence>
<evidence type="ECO:0000256" key="1">
    <source>
        <dbReference type="ARBA" id="ARBA00008638"/>
    </source>
</evidence>
<gene>
    <name evidence="8" type="ORF">T310_8285</name>
</gene>
<feature type="compositionally biased region" description="Polar residues" evidence="6">
    <location>
        <begin position="927"/>
        <end position="949"/>
    </location>
</feature>
<feature type="compositionally biased region" description="Low complexity" evidence="6">
    <location>
        <begin position="1125"/>
        <end position="1137"/>
    </location>
</feature>
<dbReference type="InterPro" id="IPR019194">
    <property type="entry name" value="Tscrpt_elong_fac_Eaf_N"/>
</dbReference>
<feature type="compositionally biased region" description="Basic residues" evidence="6">
    <location>
        <begin position="1022"/>
        <end position="1035"/>
    </location>
</feature>
<dbReference type="Gene3D" id="1.10.472.10">
    <property type="entry name" value="Cyclin-like"/>
    <property type="match status" value="2"/>
</dbReference>
<feature type="compositionally biased region" description="Acidic residues" evidence="6">
    <location>
        <begin position="274"/>
        <end position="287"/>
    </location>
</feature>
<keyword evidence="5" id="KW-0195">Cyclin</keyword>
<proteinExistence type="inferred from homology"/>